<proteinExistence type="predicted"/>
<dbReference type="Proteomes" id="UP001550044">
    <property type="component" value="Unassembled WGS sequence"/>
</dbReference>
<evidence type="ECO:0000256" key="1">
    <source>
        <dbReference type="SAM" id="MobiDB-lite"/>
    </source>
</evidence>
<feature type="region of interest" description="Disordered" evidence="1">
    <location>
        <begin position="25"/>
        <end position="87"/>
    </location>
</feature>
<keyword evidence="2" id="KW-0732">Signal</keyword>
<dbReference type="EMBL" id="JBEXIP010000027">
    <property type="protein sequence ID" value="MET8436526.1"/>
    <property type="molecule type" value="Genomic_DNA"/>
</dbReference>
<feature type="signal peptide" evidence="2">
    <location>
        <begin position="1"/>
        <end position="24"/>
    </location>
</feature>
<dbReference type="PROSITE" id="PS51257">
    <property type="entry name" value="PROKAR_LIPOPROTEIN"/>
    <property type="match status" value="1"/>
</dbReference>
<name>A0ABV2UF99_9ACTN</name>
<accession>A0ABV2UF99</accession>
<dbReference type="RefSeq" id="WP_356711449.1">
    <property type="nucleotide sequence ID" value="NZ_JBEXIP010000027.1"/>
</dbReference>
<feature type="compositionally biased region" description="Low complexity" evidence="1">
    <location>
        <begin position="25"/>
        <end position="83"/>
    </location>
</feature>
<evidence type="ECO:0000313" key="4">
    <source>
        <dbReference type="Proteomes" id="UP001550044"/>
    </source>
</evidence>
<keyword evidence="4" id="KW-1185">Reference proteome</keyword>
<organism evidence="3 4">
    <name type="scientific">Streptomyces sp. 900116325</name>
    <dbReference type="NCBI Taxonomy" id="3154295"/>
    <lineage>
        <taxon>Bacteria</taxon>
        <taxon>Bacillati</taxon>
        <taxon>Actinomycetota</taxon>
        <taxon>Actinomycetes</taxon>
        <taxon>Kitasatosporales</taxon>
        <taxon>Streptomycetaceae</taxon>
        <taxon>Streptomyces</taxon>
    </lineage>
</organism>
<feature type="chain" id="PRO_5045217511" evidence="2">
    <location>
        <begin position="25"/>
        <end position="282"/>
    </location>
</feature>
<protein>
    <submittedName>
        <fullName evidence="3">Uncharacterized protein</fullName>
    </submittedName>
</protein>
<evidence type="ECO:0000256" key="2">
    <source>
        <dbReference type="SAM" id="SignalP"/>
    </source>
</evidence>
<comment type="caution">
    <text evidence="3">The sequence shown here is derived from an EMBL/GenBank/DDBJ whole genome shotgun (WGS) entry which is preliminary data.</text>
</comment>
<gene>
    <name evidence="3" type="ORF">ABZV61_27830</name>
</gene>
<evidence type="ECO:0000313" key="3">
    <source>
        <dbReference type="EMBL" id="MET8436526.1"/>
    </source>
</evidence>
<reference evidence="3 4" key="1">
    <citation type="submission" date="2024-06" db="EMBL/GenBank/DDBJ databases">
        <title>The Natural Products Discovery Center: Release of the First 8490 Sequenced Strains for Exploring Actinobacteria Biosynthetic Diversity.</title>
        <authorList>
            <person name="Kalkreuter E."/>
            <person name="Kautsar S.A."/>
            <person name="Yang D."/>
            <person name="Bader C.D."/>
            <person name="Teijaro C.N."/>
            <person name="Fluegel L."/>
            <person name="Davis C.M."/>
            <person name="Simpson J.R."/>
            <person name="Lauterbach L."/>
            <person name="Steele A.D."/>
            <person name="Gui C."/>
            <person name="Meng S."/>
            <person name="Li G."/>
            <person name="Viehrig K."/>
            <person name="Ye F."/>
            <person name="Su P."/>
            <person name="Kiefer A.F."/>
            <person name="Nichols A."/>
            <person name="Cepeda A.J."/>
            <person name="Yan W."/>
            <person name="Fan B."/>
            <person name="Jiang Y."/>
            <person name="Adhikari A."/>
            <person name="Zheng C.-J."/>
            <person name="Schuster L."/>
            <person name="Cowan T.M."/>
            <person name="Smanski M.J."/>
            <person name="Chevrette M.G."/>
            <person name="De Carvalho L.P.S."/>
            <person name="Shen B."/>
        </authorList>
    </citation>
    <scope>NUCLEOTIDE SEQUENCE [LARGE SCALE GENOMIC DNA]</scope>
    <source>
        <strain evidence="3 4">NPDC005137</strain>
    </source>
</reference>
<sequence>MNIRLHFRLFATTAGIGLVLTACGSSGSPPGASGAPSAAPGTSAPSRSATVSVPPSPSAITPPGTQAPTTPAPGGSTPPLGSGRFQPMWPFTTLAEARAWERDFHSAGHQPWHLDPDQTALSFTQGYLGFREIGRVTAHTVKGRDARIGVGLSRPAGVTGPAALIHLVRYGTGPDAPWEVVGTDDTTFSLTVPGYGSIVRSPLLTGGRITGVDEGIRIQVRQPSSAAPLGTSCCTPAGGNDRHWKESAPFSGAEDPVLTIVASTGGHIAEVERFTVTAVRTG</sequence>